<reference evidence="2" key="1">
    <citation type="submission" date="2023-07" db="EMBL/GenBank/DDBJ databases">
        <title>Sequencing the genomes of 1000 actinobacteria strains.</title>
        <authorList>
            <person name="Klenk H.-P."/>
        </authorList>
    </citation>
    <scope>NUCLEOTIDE SEQUENCE</scope>
    <source>
        <strain evidence="2">DSM 44707</strain>
    </source>
</reference>
<evidence type="ECO:0000256" key="1">
    <source>
        <dbReference type="SAM" id="Phobius"/>
    </source>
</evidence>
<name>A0AAE4CDP5_9ACTN</name>
<proteinExistence type="predicted"/>
<keyword evidence="3" id="KW-1185">Reference proteome</keyword>
<dbReference type="EMBL" id="JAVDYB010000001">
    <property type="protein sequence ID" value="MDR7277740.1"/>
    <property type="molecule type" value="Genomic_DNA"/>
</dbReference>
<gene>
    <name evidence="2" type="ORF">J2S41_004518</name>
</gene>
<dbReference type="Proteomes" id="UP001183643">
    <property type="component" value="Unassembled WGS sequence"/>
</dbReference>
<evidence type="ECO:0000313" key="3">
    <source>
        <dbReference type="Proteomes" id="UP001183643"/>
    </source>
</evidence>
<accession>A0AAE4CDP5</accession>
<sequence length="41" mass="4226">MPAQPDRPHRWDWIVVVLATAAAVVSAGSDLAVVLQGCGPA</sequence>
<protein>
    <submittedName>
        <fullName evidence="2">Uncharacterized protein</fullName>
    </submittedName>
</protein>
<feature type="transmembrane region" description="Helical" evidence="1">
    <location>
        <begin position="13"/>
        <end position="35"/>
    </location>
</feature>
<evidence type="ECO:0000313" key="2">
    <source>
        <dbReference type="EMBL" id="MDR7277740.1"/>
    </source>
</evidence>
<dbReference type="RefSeq" id="WP_310370218.1">
    <property type="nucleotide sequence ID" value="NZ_JAVDYB010000001.1"/>
</dbReference>
<keyword evidence="1" id="KW-1133">Transmembrane helix</keyword>
<comment type="caution">
    <text evidence="2">The sequence shown here is derived from an EMBL/GenBank/DDBJ whole genome shotgun (WGS) entry which is preliminary data.</text>
</comment>
<organism evidence="2 3">
    <name type="scientific">Catenuloplanes atrovinosus</name>
    <dbReference type="NCBI Taxonomy" id="137266"/>
    <lineage>
        <taxon>Bacteria</taxon>
        <taxon>Bacillati</taxon>
        <taxon>Actinomycetota</taxon>
        <taxon>Actinomycetes</taxon>
        <taxon>Micromonosporales</taxon>
        <taxon>Micromonosporaceae</taxon>
        <taxon>Catenuloplanes</taxon>
    </lineage>
</organism>
<keyword evidence="1" id="KW-0812">Transmembrane</keyword>
<dbReference type="AlphaFoldDB" id="A0AAE4CDP5"/>
<keyword evidence="1" id="KW-0472">Membrane</keyword>